<dbReference type="InterPro" id="IPR022300">
    <property type="entry name" value="PPK2-rel_1"/>
</dbReference>
<dbReference type="InterPro" id="IPR022488">
    <property type="entry name" value="PPK2-related"/>
</dbReference>
<dbReference type="NCBIfam" id="TIGR03709">
    <property type="entry name" value="PPK2_rel_1"/>
    <property type="match status" value="1"/>
</dbReference>
<name>A0A1T5M328_9BACT</name>
<organism evidence="5 6">
    <name type="scientific">Ohtaekwangia koreensis</name>
    <dbReference type="NCBI Taxonomy" id="688867"/>
    <lineage>
        <taxon>Bacteria</taxon>
        <taxon>Pseudomonadati</taxon>
        <taxon>Bacteroidota</taxon>
        <taxon>Cytophagia</taxon>
        <taxon>Cytophagales</taxon>
        <taxon>Fulvivirgaceae</taxon>
        <taxon>Ohtaekwangia</taxon>
    </lineage>
</organism>
<dbReference type="AlphaFoldDB" id="A0A1T5M328"/>
<dbReference type="InterPro" id="IPR016898">
    <property type="entry name" value="Polyphosphate_phosphotransfera"/>
</dbReference>
<dbReference type="Pfam" id="PF03976">
    <property type="entry name" value="PPK2"/>
    <property type="match status" value="1"/>
</dbReference>
<keyword evidence="2 5" id="KW-0808">Transferase</keyword>
<evidence type="ECO:0000313" key="5">
    <source>
        <dbReference type="EMBL" id="SKC82630.1"/>
    </source>
</evidence>
<keyword evidence="6" id="KW-1185">Reference proteome</keyword>
<dbReference type="InterPro" id="IPR027417">
    <property type="entry name" value="P-loop_NTPase"/>
</dbReference>
<dbReference type="GO" id="GO:0006797">
    <property type="term" value="P:polyphosphate metabolic process"/>
    <property type="evidence" value="ECO:0007669"/>
    <property type="project" value="InterPro"/>
</dbReference>
<dbReference type="Gene3D" id="3.40.50.300">
    <property type="entry name" value="P-loop containing nucleotide triphosphate hydrolases"/>
    <property type="match status" value="1"/>
</dbReference>
<dbReference type="SUPFAM" id="SSF52540">
    <property type="entry name" value="P-loop containing nucleoside triphosphate hydrolases"/>
    <property type="match status" value="1"/>
</dbReference>
<accession>A0A1T5M328</accession>
<dbReference type="GO" id="GO:0008976">
    <property type="term" value="F:polyphosphate kinase activity"/>
    <property type="evidence" value="ECO:0007669"/>
    <property type="project" value="InterPro"/>
</dbReference>
<evidence type="ECO:0000256" key="1">
    <source>
        <dbReference type="ARBA" id="ARBA00009924"/>
    </source>
</evidence>
<evidence type="ECO:0000313" key="6">
    <source>
        <dbReference type="Proteomes" id="UP000190961"/>
    </source>
</evidence>
<dbReference type="PANTHER" id="PTHR34383">
    <property type="entry name" value="POLYPHOSPHATE:AMP PHOSPHOTRANSFERASE-RELATED"/>
    <property type="match status" value="1"/>
</dbReference>
<dbReference type="OrthoDB" id="9775224at2"/>
<dbReference type="STRING" id="688867.SAMN05660236_4236"/>
<dbReference type="EMBL" id="FUZU01000003">
    <property type="protein sequence ID" value="SKC82630.1"/>
    <property type="molecule type" value="Genomic_DNA"/>
</dbReference>
<evidence type="ECO:0000259" key="4">
    <source>
        <dbReference type="Pfam" id="PF03976"/>
    </source>
</evidence>
<sequence>MTITEEAAVQIKKMLVKPGKKFKLSDYDTSYTGEEITKEESKILLDQGLEHLAEIQDKLYAHNRYSVLIILQAMDAAGKDSAVKHMLSGLNPTGVRVYSFKTPSSQELDHYYLWRHNAALPARGEIAIHNRSHYENVLITRVHPEYILNENLPGVQSVEDIDKDFWKKRFKQINRFEKNLSENGTIILKFFLHVSKKEQKKRFLERIDNPTKNWKFSLGDLKERAHWNDYQKAYEEALKATSRDHAPWFVIPADDKWYARLAMVSIIYKQFQSLSLEYPSVLAEQKAELGKAKVQLLAEKETARKSKKSNDH</sequence>
<dbReference type="Proteomes" id="UP000190961">
    <property type="component" value="Unassembled WGS sequence"/>
</dbReference>
<dbReference type="PANTHER" id="PTHR34383:SF3">
    <property type="entry name" value="POLYPHOSPHATE:AMP PHOSPHOTRANSFERASE"/>
    <property type="match status" value="1"/>
</dbReference>
<comment type="similarity">
    <text evidence="1">Belongs to the polyphosphate kinase 2 (PPK2) family. Class I subfamily.</text>
</comment>
<protein>
    <submittedName>
        <fullName evidence="5">Polyphosphate:nucleotide phosphotransferase, PPK2 family</fullName>
    </submittedName>
</protein>
<proteinExistence type="inferred from homology"/>
<dbReference type="RefSeq" id="WP_079688780.1">
    <property type="nucleotide sequence ID" value="NZ_FUZU01000003.1"/>
</dbReference>
<feature type="domain" description="Polyphosphate kinase-2-related" evidence="4">
    <location>
        <begin position="39"/>
        <end position="272"/>
    </location>
</feature>
<gene>
    <name evidence="5" type="ORF">SAMN05660236_4236</name>
</gene>
<keyword evidence="3" id="KW-0418">Kinase</keyword>
<dbReference type="PIRSF" id="PIRSF028756">
    <property type="entry name" value="PPK2_prd"/>
    <property type="match status" value="1"/>
</dbReference>
<evidence type="ECO:0000256" key="2">
    <source>
        <dbReference type="ARBA" id="ARBA00022679"/>
    </source>
</evidence>
<evidence type="ECO:0000256" key="3">
    <source>
        <dbReference type="ARBA" id="ARBA00022777"/>
    </source>
</evidence>
<reference evidence="5 6" key="1">
    <citation type="submission" date="2017-02" db="EMBL/GenBank/DDBJ databases">
        <authorList>
            <person name="Peterson S.W."/>
        </authorList>
    </citation>
    <scope>NUCLEOTIDE SEQUENCE [LARGE SCALE GENOMIC DNA]</scope>
    <source>
        <strain evidence="5 6">DSM 25262</strain>
    </source>
</reference>